<dbReference type="AlphaFoldDB" id="A0A317TXD5"/>
<protein>
    <submittedName>
        <fullName evidence="1">Uncharacterized protein</fullName>
    </submittedName>
</protein>
<evidence type="ECO:0000313" key="2">
    <source>
        <dbReference type="EMBL" id="PWY54531.1"/>
    </source>
</evidence>
<organism evidence="1 3">
    <name type="scientific">Legionella qingyii</name>
    <dbReference type="NCBI Taxonomy" id="2184757"/>
    <lineage>
        <taxon>Bacteria</taxon>
        <taxon>Pseudomonadati</taxon>
        <taxon>Pseudomonadota</taxon>
        <taxon>Gammaproteobacteria</taxon>
        <taxon>Legionellales</taxon>
        <taxon>Legionellaceae</taxon>
        <taxon>Legionella</taxon>
    </lineage>
</organism>
<gene>
    <name evidence="2" type="ORF">DGG96_16100</name>
    <name evidence="1" type="ORF">DGG96_18465</name>
</gene>
<dbReference type="EMBL" id="QHJG01000043">
    <property type="protein sequence ID" value="PWY54153.1"/>
    <property type="molecule type" value="Genomic_DNA"/>
</dbReference>
<dbReference type="EMBL" id="QHJG01000031">
    <property type="protein sequence ID" value="PWY54531.1"/>
    <property type="molecule type" value="Genomic_DNA"/>
</dbReference>
<name>A0A317TXD5_9GAMM</name>
<comment type="caution">
    <text evidence="1">The sequence shown here is derived from an EMBL/GenBank/DDBJ whole genome shotgun (WGS) entry which is preliminary data.</text>
</comment>
<proteinExistence type="predicted"/>
<sequence>MVFHTAVKDGSRELVIYRYYTIFLNVVIKNLNARVERTVIVGSGLSFGLIYVDDAISHYFSLCSSKKGKIDEPFYVV</sequence>
<evidence type="ECO:0000313" key="1">
    <source>
        <dbReference type="EMBL" id="PWY54153.1"/>
    </source>
</evidence>
<reference evidence="1 3" key="1">
    <citation type="submission" date="2018-05" db="EMBL/GenBank/DDBJ databases">
        <title>Legionella qingyii sp.nov., whole genome shotgun sequence.</title>
        <authorList>
            <person name="Wu H."/>
            <person name="Zhu Q."/>
            <person name="Hu C."/>
        </authorList>
    </citation>
    <scope>NUCLEOTIDE SEQUENCE [LARGE SCALE GENOMIC DNA]</scope>
    <source>
        <strain evidence="1 3">HEB18</strain>
    </source>
</reference>
<dbReference type="Proteomes" id="UP000247152">
    <property type="component" value="Unassembled WGS sequence"/>
</dbReference>
<accession>A0A317TXD5</accession>
<evidence type="ECO:0000313" key="3">
    <source>
        <dbReference type="Proteomes" id="UP000247152"/>
    </source>
</evidence>